<dbReference type="SUPFAM" id="SSF53448">
    <property type="entry name" value="Nucleotide-diphospho-sugar transferases"/>
    <property type="match status" value="1"/>
</dbReference>
<dbReference type="InterPro" id="IPR050256">
    <property type="entry name" value="Glycosyltransferase_2"/>
</dbReference>
<sequence length="334" mass="36253">MIPRVAYLVLVVGVLGVGFERYRTRFEKHELGAALLGALLVAVVAFAPRVAGLLNDVGLVEIVVGIAIVLALVAAVIARRKAVRNRRRFNALVRELAIRDVPMERSDEDAVYVVIPAYNEAETIGAVIESLPETLRGRAVVPLVVSDGSSDGTVRAARATDAIVVEHVVNTGQCSSLKTGFEIARRQHAEVVVGMDADGQHRGDELQRLVGPVLDGEADYVIGSRYRGTDASENGPIRRGGIWAFTTLINVLTKSSITDATNGFRALTIDAFERISWVEERFCAVELLVEVRKSGLRMKEVPVTVERRQGSTTKKPKLGYGLGIARTLVGSYLR</sequence>
<gene>
    <name evidence="4" type="ORF">SAMN05444342_3004</name>
    <name evidence="3" type="ORF">ZOD2009_14256</name>
</gene>
<keyword evidence="3" id="KW-0808">Transferase</keyword>
<keyword evidence="1" id="KW-1133">Transmembrane helix</keyword>
<dbReference type="RefSeq" id="WP_007980899.1">
    <property type="nucleotide sequence ID" value="NZ_AEMG01000015.1"/>
</dbReference>
<feature type="transmembrane region" description="Helical" evidence="1">
    <location>
        <begin position="6"/>
        <end position="22"/>
    </location>
</feature>
<evidence type="ECO:0000256" key="1">
    <source>
        <dbReference type="SAM" id="Phobius"/>
    </source>
</evidence>
<dbReference type="PATRIC" id="fig|797209.4.peg.2808"/>
<accession>E7QVL5</accession>
<dbReference type="InterPro" id="IPR001173">
    <property type="entry name" value="Glyco_trans_2-like"/>
</dbReference>
<dbReference type="eggNOG" id="arCOG00895">
    <property type="taxonomic scope" value="Archaea"/>
</dbReference>
<dbReference type="EMBL" id="FRAN01000004">
    <property type="protein sequence ID" value="SHL09485.1"/>
    <property type="molecule type" value="Genomic_DNA"/>
</dbReference>
<feature type="transmembrane region" description="Helical" evidence="1">
    <location>
        <begin position="31"/>
        <end position="51"/>
    </location>
</feature>
<reference evidence="3 5" key="1">
    <citation type="journal article" date="2014" name="ISME J.">
        <title>Trehalose/2-sulfotrehalose biosynthesis and glycine-betaine uptake are widely spread mechanisms for osmoadaptation in the Halobacteriales.</title>
        <authorList>
            <person name="Youssef N.H."/>
            <person name="Savage-Ashlock K.N."/>
            <person name="McCully A.L."/>
            <person name="Luedtke B."/>
            <person name="Shaw E.I."/>
            <person name="Hoff W.D."/>
            <person name="Elshahed M.S."/>
        </authorList>
    </citation>
    <scope>NUCLEOTIDE SEQUENCE [LARGE SCALE GENOMIC DNA]</scope>
    <source>
        <strain evidence="3 5">DX253</strain>
    </source>
</reference>
<dbReference type="STRING" id="797209.GCA_000376445_03368"/>
<feature type="domain" description="Glycosyltransferase 2-like" evidence="2">
    <location>
        <begin position="113"/>
        <end position="275"/>
    </location>
</feature>
<organism evidence="3 5">
    <name type="scientific">Haladaptatus paucihalophilus DX253</name>
    <dbReference type="NCBI Taxonomy" id="797209"/>
    <lineage>
        <taxon>Archaea</taxon>
        <taxon>Methanobacteriati</taxon>
        <taxon>Methanobacteriota</taxon>
        <taxon>Stenosarchaea group</taxon>
        <taxon>Halobacteria</taxon>
        <taxon>Halobacteriales</taxon>
        <taxon>Haladaptataceae</taxon>
        <taxon>Haladaptatus</taxon>
    </lineage>
</organism>
<proteinExistence type="predicted"/>
<dbReference type="GO" id="GO:0016740">
    <property type="term" value="F:transferase activity"/>
    <property type="evidence" value="ECO:0007669"/>
    <property type="project" value="UniProtKB-KW"/>
</dbReference>
<dbReference type="AlphaFoldDB" id="E7QVL5"/>
<reference evidence="6" key="3">
    <citation type="submission" date="2016-11" db="EMBL/GenBank/DDBJ databases">
        <authorList>
            <person name="Varghese N."/>
            <person name="Submissions S."/>
        </authorList>
    </citation>
    <scope>NUCLEOTIDE SEQUENCE [LARGE SCALE GENOMIC DNA]</scope>
    <source>
        <strain evidence="6">DX253</strain>
    </source>
</reference>
<dbReference type="Pfam" id="PF00535">
    <property type="entry name" value="Glycos_transf_2"/>
    <property type="match status" value="1"/>
</dbReference>
<dbReference type="OrthoDB" id="11098at2157"/>
<feature type="transmembrane region" description="Helical" evidence="1">
    <location>
        <begin position="57"/>
        <end position="78"/>
    </location>
</feature>
<evidence type="ECO:0000313" key="6">
    <source>
        <dbReference type="Proteomes" id="UP000184203"/>
    </source>
</evidence>
<reference evidence="4" key="2">
    <citation type="submission" date="2016-11" db="EMBL/GenBank/DDBJ databases">
        <authorList>
            <person name="Jaros S."/>
            <person name="Januszkiewicz K."/>
            <person name="Wedrychowicz H."/>
        </authorList>
    </citation>
    <scope>NUCLEOTIDE SEQUENCE [LARGE SCALE GENOMIC DNA]</scope>
    <source>
        <strain evidence="4">DX253</strain>
    </source>
</reference>
<dbReference type="Proteomes" id="UP000003751">
    <property type="component" value="Unassembled WGS sequence"/>
</dbReference>
<protein>
    <submittedName>
        <fullName evidence="3">Glycosyl transferase family 2</fullName>
    </submittedName>
    <submittedName>
        <fullName evidence="4">Glycosyltransferase involved in cell wall bisynthesis</fullName>
    </submittedName>
</protein>
<keyword evidence="6" id="KW-1185">Reference proteome</keyword>
<evidence type="ECO:0000313" key="5">
    <source>
        <dbReference type="Proteomes" id="UP000003751"/>
    </source>
</evidence>
<evidence type="ECO:0000313" key="3">
    <source>
        <dbReference type="EMBL" id="EFW91278.1"/>
    </source>
</evidence>
<dbReference type="PANTHER" id="PTHR48090:SF7">
    <property type="entry name" value="RFBJ PROTEIN"/>
    <property type="match status" value="1"/>
</dbReference>
<keyword evidence="1" id="KW-0812">Transmembrane</keyword>
<dbReference type="PANTHER" id="PTHR48090">
    <property type="entry name" value="UNDECAPRENYL-PHOSPHATE 4-DEOXY-4-FORMAMIDO-L-ARABINOSE TRANSFERASE-RELATED"/>
    <property type="match status" value="1"/>
</dbReference>
<keyword evidence="1" id="KW-0472">Membrane</keyword>
<dbReference type="Gene3D" id="3.90.550.10">
    <property type="entry name" value="Spore Coat Polysaccharide Biosynthesis Protein SpsA, Chain A"/>
    <property type="match status" value="1"/>
</dbReference>
<dbReference type="EMBL" id="AEMG01000015">
    <property type="protein sequence ID" value="EFW91278.1"/>
    <property type="molecule type" value="Genomic_DNA"/>
</dbReference>
<dbReference type="InterPro" id="IPR029044">
    <property type="entry name" value="Nucleotide-diphossugar_trans"/>
</dbReference>
<evidence type="ECO:0000313" key="4">
    <source>
        <dbReference type="EMBL" id="SHL09485.1"/>
    </source>
</evidence>
<dbReference type="Proteomes" id="UP000184203">
    <property type="component" value="Unassembled WGS sequence"/>
</dbReference>
<name>E7QVL5_HALPU</name>
<dbReference type="CDD" id="cd04179">
    <property type="entry name" value="DPM_DPG-synthase_like"/>
    <property type="match status" value="1"/>
</dbReference>
<evidence type="ECO:0000259" key="2">
    <source>
        <dbReference type="Pfam" id="PF00535"/>
    </source>
</evidence>